<protein>
    <submittedName>
        <fullName evidence="1">Expressed protein</fullName>
    </submittedName>
</protein>
<gene>
    <name evidence="1" type="ordered locus">CNG03890</name>
</gene>
<dbReference type="RefSeq" id="XP_572107.1">
    <property type="nucleotide sequence ID" value="XM_572107.1"/>
</dbReference>
<evidence type="ECO:0000313" key="1">
    <source>
        <dbReference type="EMBL" id="AAW44800.1"/>
    </source>
</evidence>
<dbReference type="InParanoid" id="Q5KDI2"/>
<keyword evidence="2" id="KW-1185">Reference proteome</keyword>
<proteinExistence type="predicted"/>
<dbReference type="GeneID" id="3258665"/>
<reference evidence="1 2" key="1">
    <citation type="journal article" date="2005" name="Science">
        <title>The genome of the basidiomycetous yeast and human pathogen Cryptococcus neoformans.</title>
        <authorList>
            <person name="Loftus B.J."/>
            <person name="Fung E."/>
            <person name="Roncaglia P."/>
            <person name="Rowley D."/>
            <person name="Amedeo P."/>
            <person name="Bruno D."/>
            <person name="Vamathevan J."/>
            <person name="Miranda M."/>
            <person name="Anderson I.J."/>
            <person name="Fraser J.A."/>
            <person name="Allen J.E."/>
            <person name="Bosdet I.E."/>
            <person name="Brent M.R."/>
            <person name="Chiu R."/>
            <person name="Doering T.L."/>
            <person name="Donlin M.J."/>
            <person name="D'Souza C.A."/>
            <person name="Fox D.S."/>
            <person name="Grinberg V."/>
            <person name="Fu J."/>
            <person name="Fukushima M."/>
            <person name="Haas B.J."/>
            <person name="Huang J.C."/>
            <person name="Janbon G."/>
            <person name="Jones S.J."/>
            <person name="Koo H.L."/>
            <person name="Krzywinski M.I."/>
            <person name="Kwon-Chung J.K."/>
            <person name="Lengeler K.B."/>
            <person name="Maiti R."/>
            <person name="Marra M.A."/>
            <person name="Marra R.E."/>
            <person name="Mathewson C.A."/>
            <person name="Mitchell T.G."/>
            <person name="Pertea M."/>
            <person name="Riggs F.R."/>
            <person name="Salzberg S.L."/>
            <person name="Schein J.E."/>
            <person name="Shvartsbeyn A."/>
            <person name="Shin H."/>
            <person name="Shumway M."/>
            <person name="Specht C.A."/>
            <person name="Suh B.B."/>
            <person name="Tenney A."/>
            <person name="Utterback T.R."/>
            <person name="Wickes B.L."/>
            <person name="Wortman J.R."/>
            <person name="Wye N.H."/>
            <person name="Kronstad J.W."/>
            <person name="Lodge J.K."/>
            <person name="Heitman J."/>
            <person name="Davis R.W."/>
            <person name="Fraser C.M."/>
            <person name="Hyman R.W."/>
        </authorList>
    </citation>
    <scope>NUCLEOTIDE SEQUENCE [LARGE SCALE GENOMIC DNA]</scope>
    <source>
        <strain evidence="2">JEC21 / ATCC MYA-565</strain>
    </source>
</reference>
<dbReference type="OMA" id="LAWYEEW"/>
<dbReference type="eggNOG" id="ENOG502SZEE">
    <property type="taxonomic scope" value="Eukaryota"/>
</dbReference>
<sequence length="289" mass="31920">MSAPWGLWGGGGAGMLPAMGGYWAFPGGLPSSTAFVSNPEGAIRDMTEHDTNHTRDVGPDDSRLAWYEEWGKTESYRKIIMEVLKARLELSWPYNYKALMILAKMPDPAIVTLHEQLGKLSEAADSVVGAEHIKKIAKPIFERSVKEKKKKEDEEAKKKQEAIAAMWGGLWANDGYTAPAIATNGWAGWPYPYPMPPGVAAQMMADWKGKGLEGWQPAPITTLPQHYPCSRTGFYGIRQEEEANKMKEKPAAVHVSLGAGKNKSIRKSVTFSLPEVYAKAEKDLAARNW</sequence>
<accession>Q5KDI2</accession>
<dbReference type="EMBL" id="AE017347">
    <property type="protein sequence ID" value="AAW44800.1"/>
    <property type="molecule type" value="Genomic_DNA"/>
</dbReference>
<dbReference type="KEGG" id="cne:CNG03890"/>
<organism evidence="1 2">
    <name type="scientific">Cryptococcus deneoformans (strain JEC21 / ATCC MYA-565)</name>
    <name type="common">Cryptococcus neoformans var. neoformans serotype D</name>
    <dbReference type="NCBI Taxonomy" id="214684"/>
    <lineage>
        <taxon>Eukaryota</taxon>
        <taxon>Fungi</taxon>
        <taxon>Dikarya</taxon>
        <taxon>Basidiomycota</taxon>
        <taxon>Agaricomycotina</taxon>
        <taxon>Tremellomycetes</taxon>
        <taxon>Tremellales</taxon>
        <taxon>Cryptococcaceae</taxon>
        <taxon>Cryptococcus</taxon>
        <taxon>Cryptococcus neoformans species complex</taxon>
    </lineage>
</organism>
<dbReference type="OrthoDB" id="2563476at2759"/>
<dbReference type="PaxDb" id="214684-Q5KDI2"/>
<evidence type="ECO:0000313" key="2">
    <source>
        <dbReference type="Proteomes" id="UP000002149"/>
    </source>
</evidence>
<dbReference type="AlphaFoldDB" id="Q5KDI2"/>
<dbReference type="VEuPathDB" id="FungiDB:CNG03890"/>
<dbReference type="Proteomes" id="UP000002149">
    <property type="component" value="Chromosome 7"/>
</dbReference>
<name>Q5KDI2_CRYD1</name>